<accession>A0A8S1QPF1</accession>
<organism evidence="1 2">
    <name type="scientific">Paramecium sonneborni</name>
    <dbReference type="NCBI Taxonomy" id="65129"/>
    <lineage>
        <taxon>Eukaryota</taxon>
        <taxon>Sar</taxon>
        <taxon>Alveolata</taxon>
        <taxon>Ciliophora</taxon>
        <taxon>Intramacronucleata</taxon>
        <taxon>Oligohymenophorea</taxon>
        <taxon>Peniculida</taxon>
        <taxon>Parameciidae</taxon>
        <taxon>Paramecium</taxon>
    </lineage>
</organism>
<dbReference type="Proteomes" id="UP000692954">
    <property type="component" value="Unassembled WGS sequence"/>
</dbReference>
<dbReference type="EMBL" id="CAJJDN010000112">
    <property type="protein sequence ID" value="CAD8117034.1"/>
    <property type="molecule type" value="Genomic_DNA"/>
</dbReference>
<evidence type="ECO:0000313" key="2">
    <source>
        <dbReference type="Proteomes" id="UP000692954"/>
    </source>
</evidence>
<comment type="caution">
    <text evidence="1">The sequence shown here is derived from an EMBL/GenBank/DDBJ whole genome shotgun (WGS) entry which is preliminary data.</text>
</comment>
<dbReference type="OrthoDB" id="289777at2759"/>
<dbReference type="AlphaFoldDB" id="A0A8S1QPF1"/>
<proteinExistence type="predicted"/>
<evidence type="ECO:0000313" key="1">
    <source>
        <dbReference type="EMBL" id="CAD8117034.1"/>
    </source>
</evidence>
<protein>
    <submittedName>
        <fullName evidence="1">Uncharacterized protein</fullName>
    </submittedName>
</protein>
<sequence length="106" mass="12808">MGLVLNRLLINKLKSSKNGFSVQEIEMVRNQQGNLKLRNIQKRKEKELTEKNIIIKLRQKMADERMQIKRRFFTWKQAITMLDADQSKKEWNDYFRIKALLQLKDN</sequence>
<gene>
    <name evidence="1" type="ORF">PSON_ATCC_30995.1.T1120185</name>
</gene>
<keyword evidence="2" id="KW-1185">Reference proteome</keyword>
<reference evidence="1" key="1">
    <citation type="submission" date="2021-01" db="EMBL/GenBank/DDBJ databases">
        <authorList>
            <consortium name="Genoscope - CEA"/>
            <person name="William W."/>
        </authorList>
    </citation>
    <scope>NUCLEOTIDE SEQUENCE</scope>
</reference>
<name>A0A8S1QPF1_9CILI</name>